<accession>A0ABP0QK97</accession>
<name>A0ABP0QK97_9DINO</name>
<dbReference type="EMBL" id="CAXAMM010039573">
    <property type="protein sequence ID" value="CAK9087382.1"/>
    <property type="molecule type" value="Genomic_DNA"/>
</dbReference>
<evidence type="ECO:0000256" key="2">
    <source>
        <dbReference type="ARBA" id="ARBA00023203"/>
    </source>
</evidence>
<dbReference type="InterPro" id="IPR002189">
    <property type="entry name" value="CapZ_alpha"/>
</dbReference>
<dbReference type="PRINTS" id="PR00191">
    <property type="entry name" value="FACTINCAPA"/>
</dbReference>
<dbReference type="SUPFAM" id="SSF90096">
    <property type="entry name" value="Subunits of heterodimeric actin filament capping protein Capz"/>
    <property type="match status" value="1"/>
</dbReference>
<dbReference type="Proteomes" id="UP001642464">
    <property type="component" value="Unassembled WGS sequence"/>
</dbReference>
<protein>
    <submittedName>
        <fullName evidence="3">F-actin-capping protein subunit alpha</fullName>
    </submittedName>
</protein>
<keyword evidence="1" id="KW-0117">Actin capping</keyword>
<sequence>MSYARTTSCCRPFRSESFDESWSSSIQSFIQRSPPGHMPDVMAACRLLVAPAKLPKDLVWRACAAHNEKNLLIVRPPQSAMEGAPSRSLLVAHEGCRAGSRAQQQVPYKDGSTDQLFAIDHEKQECTRVWCPQKSEDLMAQMDNIDEELAKPFKEALQVELKRYLDESYTSEGGTNTGAATFTLFSRKGKEVGGDIELTMIIAARRARREGLWSGLWNSQWRTLFEPGQADAAQLLGTIEFTSHYAEEGNVHFRRRVECRKSISETKDPERFAKQVVQEIQGEEEAFHEHTEGQCDSLLDGALRSFRRALPVSNERFDWFIAHITVVTVEAEALQRPCMVAGRACDLDPMEEVQSLITSSTASPKSCVGTRFVLLGVVLLSLGTCSTYYAFRMNCSRDHQPDEVEILEKMLLYQKMRLLRNLSDEEFNKNHVDVTALPATGPLFWRQKETRLIARNLGFSTSLKDGEVTITRESSTDVFVRVSLCMTDVSLMTLKLMAAMLSLEASIHVCNLPTATAASSPETKEFERVWLGNRRLLEGNRTAKPPRRLAFNIPASSVQKNSIKEARMSCASQINGMISSLSGVSQYISDSIYTCPPPNEVKSNYPARCSMGISLLIFGLTKSAAALSDIAVECKDPTTGLIPYAKEFEPGREEIILAACLNNIGQGMSYLARVGYELNTIATAPGVCPKYPSSNQREVCMENIGSLLADIGQVATYFSAAASGCGAMNLVPYSCASRIAGTITGLFDTIQAVGAMAAWCDHPGVFKRNISARVSEFEEKVHNARYQHTINLN</sequence>
<reference evidence="3 4" key="1">
    <citation type="submission" date="2024-02" db="EMBL/GenBank/DDBJ databases">
        <authorList>
            <person name="Chen Y."/>
            <person name="Shah S."/>
            <person name="Dougan E. K."/>
            <person name="Thang M."/>
            <person name="Chan C."/>
        </authorList>
    </citation>
    <scope>NUCLEOTIDE SEQUENCE [LARGE SCALE GENOMIC DNA]</scope>
</reference>
<dbReference type="PANTHER" id="PTHR10653">
    <property type="entry name" value="F-ACTIN-CAPPING PROTEIN SUBUNIT ALPHA"/>
    <property type="match status" value="1"/>
</dbReference>
<dbReference type="Pfam" id="PF01267">
    <property type="entry name" value="F-actin_cap_A"/>
    <property type="match status" value="1"/>
</dbReference>
<keyword evidence="2" id="KW-0009">Actin-binding</keyword>
<proteinExistence type="predicted"/>
<dbReference type="PANTHER" id="PTHR10653:SF0">
    <property type="entry name" value="F-ACTIN-CAPPING PROTEIN SUBUNIT ALPHA"/>
    <property type="match status" value="1"/>
</dbReference>
<gene>
    <name evidence="3" type="ORF">SCF082_LOCUS41311</name>
</gene>
<comment type="caution">
    <text evidence="3">The sequence shown here is derived from an EMBL/GenBank/DDBJ whole genome shotgun (WGS) entry which is preliminary data.</text>
</comment>
<organism evidence="3 4">
    <name type="scientific">Durusdinium trenchii</name>
    <dbReference type="NCBI Taxonomy" id="1381693"/>
    <lineage>
        <taxon>Eukaryota</taxon>
        <taxon>Sar</taxon>
        <taxon>Alveolata</taxon>
        <taxon>Dinophyceae</taxon>
        <taxon>Suessiales</taxon>
        <taxon>Symbiodiniaceae</taxon>
        <taxon>Durusdinium</taxon>
    </lineage>
</organism>
<evidence type="ECO:0000256" key="1">
    <source>
        <dbReference type="ARBA" id="ARBA00022467"/>
    </source>
</evidence>
<dbReference type="Gene3D" id="3.30.1140.60">
    <property type="entry name" value="F-actin capping protein, alpha subunit"/>
    <property type="match status" value="1"/>
</dbReference>
<dbReference type="InterPro" id="IPR042489">
    <property type="entry name" value="CapZ_alpha_1"/>
</dbReference>
<dbReference type="InterPro" id="IPR037282">
    <property type="entry name" value="CapZ_alpha/beta"/>
</dbReference>
<keyword evidence="4" id="KW-1185">Reference proteome</keyword>
<evidence type="ECO:0000313" key="3">
    <source>
        <dbReference type="EMBL" id="CAK9087382.1"/>
    </source>
</evidence>
<dbReference type="InterPro" id="IPR042276">
    <property type="entry name" value="CapZ_alpha/beta_2"/>
</dbReference>
<dbReference type="Gene3D" id="3.90.1150.210">
    <property type="entry name" value="F-actin capping protein, beta subunit"/>
    <property type="match status" value="1"/>
</dbReference>
<evidence type="ECO:0000313" key="4">
    <source>
        <dbReference type="Proteomes" id="UP001642464"/>
    </source>
</evidence>